<comment type="caution">
    <text evidence="1">The sequence shown here is derived from an EMBL/GenBank/DDBJ whole genome shotgun (WGS) entry which is preliminary data.</text>
</comment>
<dbReference type="EMBL" id="LAZR01014091">
    <property type="protein sequence ID" value="KKM19002.1"/>
    <property type="molecule type" value="Genomic_DNA"/>
</dbReference>
<organism evidence="1">
    <name type="scientific">marine sediment metagenome</name>
    <dbReference type="NCBI Taxonomy" id="412755"/>
    <lineage>
        <taxon>unclassified sequences</taxon>
        <taxon>metagenomes</taxon>
        <taxon>ecological metagenomes</taxon>
    </lineage>
</organism>
<gene>
    <name evidence="1" type="ORF">LCGC14_1659940</name>
</gene>
<evidence type="ECO:0000313" key="1">
    <source>
        <dbReference type="EMBL" id="KKM19002.1"/>
    </source>
</evidence>
<accession>A0A0F9HV51</accession>
<dbReference type="AlphaFoldDB" id="A0A0F9HV51"/>
<reference evidence="1" key="1">
    <citation type="journal article" date="2015" name="Nature">
        <title>Complex archaea that bridge the gap between prokaryotes and eukaryotes.</title>
        <authorList>
            <person name="Spang A."/>
            <person name="Saw J.H."/>
            <person name="Jorgensen S.L."/>
            <person name="Zaremba-Niedzwiedzka K."/>
            <person name="Martijn J."/>
            <person name="Lind A.E."/>
            <person name="van Eijk R."/>
            <person name="Schleper C."/>
            <person name="Guy L."/>
            <person name="Ettema T.J."/>
        </authorList>
    </citation>
    <scope>NUCLEOTIDE SEQUENCE</scope>
</reference>
<name>A0A0F9HV51_9ZZZZ</name>
<proteinExistence type="predicted"/>
<sequence length="100" mass="11467">MEEYLIYQIAKDEFKNFLKANKKLVNSLAIGDVVVLNVDTRQSKYTLYNHQLLDAPYSVKYIGKYLKIGGSTSGNVSPYIVFLNRSFRVVYECDVICAEE</sequence>
<protein>
    <submittedName>
        <fullName evidence="1">Uncharacterized protein</fullName>
    </submittedName>
</protein>